<dbReference type="PRINTS" id="PR00080">
    <property type="entry name" value="SDRFAMILY"/>
</dbReference>
<dbReference type="OrthoDB" id="4577644at2"/>
<keyword evidence="4" id="KW-1185">Reference proteome</keyword>
<dbReference type="InterPro" id="IPR036291">
    <property type="entry name" value="NAD(P)-bd_dom_sf"/>
</dbReference>
<dbReference type="GO" id="GO:0016491">
    <property type="term" value="F:oxidoreductase activity"/>
    <property type="evidence" value="ECO:0007669"/>
    <property type="project" value="UniProtKB-KW"/>
</dbReference>
<name>A0A1C6SJ19_9ACTN</name>
<dbReference type="PANTHER" id="PTHR43157:SF31">
    <property type="entry name" value="PHOSPHATIDYLINOSITOL-GLYCAN BIOSYNTHESIS CLASS F PROTEIN"/>
    <property type="match status" value="1"/>
</dbReference>
<dbReference type="STRING" id="145857.GA0070616_3875"/>
<proteinExistence type="inferred from homology"/>
<evidence type="ECO:0000256" key="2">
    <source>
        <dbReference type="RuleBase" id="RU000363"/>
    </source>
</evidence>
<organism evidence="3 4">
    <name type="scientific">Micromonospora nigra</name>
    <dbReference type="NCBI Taxonomy" id="145857"/>
    <lineage>
        <taxon>Bacteria</taxon>
        <taxon>Bacillati</taxon>
        <taxon>Actinomycetota</taxon>
        <taxon>Actinomycetes</taxon>
        <taxon>Micromonosporales</taxon>
        <taxon>Micromonosporaceae</taxon>
        <taxon>Micromonospora</taxon>
    </lineage>
</organism>
<dbReference type="InterPro" id="IPR002347">
    <property type="entry name" value="SDR_fam"/>
</dbReference>
<sequence length="319" mass="33979">MRPDPTTPPWTIDDVPDLDGRTVLVTGANTGIGRATALALAARGAHVVLACRDAGRADAARVAIGAAAPRGTVTTLPLDLASLDSVRRAAGQFRARHDRLDVLVNNAGVMTLTGGVRWTRDGFEQHLGINHLGHFALTGLLLEPLLAAPAGRVVQVSSLSQAGARIDRADPHWRTRRYRPFRAYGASKLANLLAAYRLHELLAAGGARAVALAAHPGACRTEISRDGPPWLRLLELPGLRWCTSWLTHEVAAAALPTVRAATDPAARGGDVYGPDGWRGLTGRPVRVDPGAGARDEAARRWLWEMSEEATGVTYRVTSP</sequence>
<dbReference type="NCBIfam" id="NF004846">
    <property type="entry name" value="PRK06197.1"/>
    <property type="match status" value="1"/>
</dbReference>
<dbReference type="SUPFAM" id="SSF51735">
    <property type="entry name" value="NAD(P)-binding Rossmann-fold domains"/>
    <property type="match status" value="1"/>
</dbReference>
<protein>
    <submittedName>
        <fullName evidence="3">NAD(P)-dependent dehydrogenase, short-chain alcohol dehydrogenase family</fullName>
    </submittedName>
</protein>
<dbReference type="EMBL" id="FMHT01000003">
    <property type="protein sequence ID" value="SCL29387.1"/>
    <property type="molecule type" value="Genomic_DNA"/>
</dbReference>
<evidence type="ECO:0000313" key="4">
    <source>
        <dbReference type="Proteomes" id="UP000199699"/>
    </source>
</evidence>
<dbReference type="AlphaFoldDB" id="A0A1C6SJ19"/>
<dbReference type="RefSeq" id="WP_091084594.1">
    <property type="nucleotide sequence ID" value="NZ_FMHT01000003.1"/>
</dbReference>
<dbReference type="PANTHER" id="PTHR43157">
    <property type="entry name" value="PHOSPHATIDYLINOSITOL-GLYCAN BIOSYNTHESIS CLASS F PROTEIN-RELATED"/>
    <property type="match status" value="1"/>
</dbReference>
<keyword evidence="1" id="KW-0560">Oxidoreductase</keyword>
<dbReference type="Proteomes" id="UP000199699">
    <property type="component" value="Unassembled WGS sequence"/>
</dbReference>
<gene>
    <name evidence="3" type="ORF">GA0070616_3875</name>
</gene>
<dbReference type="Pfam" id="PF00106">
    <property type="entry name" value="adh_short"/>
    <property type="match status" value="1"/>
</dbReference>
<dbReference type="PRINTS" id="PR00081">
    <property type="entry name" value="GDHRDH"/>
</dbReference>
<accession>A0A1C6SJ19</accession>
<evidence type="ECO:0000313" key="3">
    <source>
        <dbReference type="EMBL" id="SCL29387.1"/>
    </source>
</evidence>
<evidence type="ECO:0000256" key="1">
    <source>
        <dbReference type="ARBA" id="ARBA00023002"/>
    </source>
</evidence>
<dbReference type="Gene3D" id="3.40.50.720">
    <property type="entry name" value="NAD(P)-binding Rossmann-like Domain"/>
    <property type="match status" value="1"/>
</dbReference>
<comment type="similarity">
    <text evidence="2">Belongs to the short-chain dehydrogenases/reductases (SDR) family.</text>
</comment>
<reference evidence="3 4" key="1">
    <citation type="submission" date="2016-06" db="EMBL/GenBank/DDBJ databases">
        <authorList>
            <person name="Kjaerup R.B."/>
            <person name="Dalgaard T.S."/>
            <person name="Juul-Madsen H.R."/>
        </authorList>
    </citation>
    <scope>NUCLEOTIDE SEQUENCE [LARGE SCALE GENOMIC DNA]</scope>
    <source>
        <strain evidence="3 4">DSM 43818</strain>
    </source>
</reference>